<name>A0A182NZK4_9DIPT</name>
<dbReference type="PANTHER" id="PTHR45943">
    <property type="entry name" value="E3 UBIQUITIN-PROTEIN LIGASE MYCBP2"/>
    <property type="match status" value="1"/>
</dbReference>
<feature type="region of interest" description="Disordered" evidence="1">
    <location>
        <begin position="717"/>
        <end position="738"/>
    </location>
</feature>
<feature type="region of interest" description="Disordered" evidence="1">
    <location>
        <begin position="323"/>
        <end position="351"/>
    </location>
</feature>
<keyword evidence="4" id="KW-1185">Reference proteome</keyword>
<dbReference type="GO" id="GO:0005886">
    <property type="term" value="C:plasma membrane"/>
    <property type="evidence" value="ECO:0007669"/>
    <property type="project" value="TreeGrafter"/>
</dbReference>
<feature type="compositionally biased region" description="Low complexity" evidence="1">
    <location>
        <begin position="331"/>
        <end position="351"/>
    </location>
</feature>
<dbReference type="Gene3D" id="2.60.120.820">
    <property type="entry name" value="PHR domain"/>
    <property type="match status" value="1"/>
</dbReference>
<feature type="compositionally biased region" description="Polar residues" evidence="1">
    <location>
        <begin position="723"/>
        <end position="732"/>
    </location>
</feature>
<dbReference type="Pfam" id="PF08005">
    <property type="entry name" value="PHR"/>
    <property type="match status" value="1"/>
</dbReference>
<dbReference type="VEuPathDB" id="VectorBase:AEPI000085"/>
<feature type="region of interest" description="Disordered" evidence="1">
    <location>
        <begin position="64"/>
        <end position="85"/>
    </location>
</feature>
<feature type="compositionally biased region" description="Acidic residues" evidence="1">
    <location>
        <begin position="405"/>
        <end position="426"/>
    </location>
</feature>
<dbReference type="EnsemblMetazoa" id="AEPI000085-RA">
    <property type="protein sequence ID" value="AEPI000085-PA"/>
    <property type="gene ID" value="AEPI000085"/>
</dbReference>
<feature type="compositionally biased region" description="Basic and acidic residues" evidence="1">
    <location>
        <begin position="453"/>
        <end position="465"/>
    </location>
</feature>
<reference evidence="4" key="1">
    <citation type="submission" date="2013-03" db="EMBL/GenBank/DDBJ databases">
        <title>The Genome Sequence of Anopheles epiroticus epiroticus2.</title>
        <authorList>
            <consortium name="The Broad Institute Genomics Platform"/>
            <person name="Neafsey D.E."/>
            <person name="Howell P."/>
            <person name="Walker B."/>
            <person name="Young S.K."/>
            <person name="Zeng Q."/>
            <person name="Gargeya S."/>
            <person name="Fitzgerald M."/>
            <person name="Haas B."/>
            <person name="Abouelleil A."/>
            <person name="Allen A.W."/>
            <person name="Alvarado L."/>
            <person name="Arachchi H.M."/>
            <person name="Berlin A.M."/>
            <person name="Chapman S.B."/>
            <person name="Gainer-Dewar J."/>
            <person name="Goldberg J."/>
            <person name="Griggs A."/>
            <person name="Gujja S."/>
            <person name="Hansen M."/>
            <person name="Howarth C."/>
            <person name="Imamovic A."/>
            <person name="Ireland A."/>
            <person name="Larimer J."/>
            <person name="McCowan C."/>
            <person name="Murphy C."/>
            <person name="Pearson M."/>
            <person name="Poon T.W."/>
            <person name="Priest M."/>
            <person name="Roberts A."/>
            <person name="Saif S."/>
            <person name="Shea T."/>
            <person name="Sisk P."/>
            <person name="Sykes S."/>
            <person name="Wortman J."/>
            <person name="Nusbaum C."/>
            <person name="Birren B."/>
        </authorList>
    </citation>
    <scope>NUCLEOTIDE SEQUENCE [LARGE SCALE GENOMIC DNA]</scope>
    <source>
        <strain evidence="4">Epiroticus2</strain>
    </source>
</reference>
<dbReference type="FunFam" id="2.60.120.820:FF:000005">
    <property type="entry name" value="Highwire, isoform B"/>
    <property type="match status" value="1"/>
</dbReference>
<dbReference type="GO" id="GO:0005634">
    <property type="term" value="C:nucleus"/>
    <property type="evidence" value="ECO:0007669"/>
    <property type="project" value="TreeGrafter"/>
</dbReference>
<feature type="domain" description="PHR" evidence="2">
    <location>
        <begin position="495"/>
        <end position="655"/>
    </location>
</feature>
<dbReference type="PANTHER" id="PTHR45943:SF1">
    <property type="entry name" value="E3 UBIQUITIN-PROTEIN LIGASE MYCBP2"/>
    <property type="match status" value="1"/>
</dbReference>
<dbReference type="STRING" id="199890.A0A182NZK4"/>
<dbReference type="Proteomes" id="UP000075885">
    <property type="component" value="Unassembled WGS sequence"/>
</dbReference>
<dbReference type="AlphaFoldDB" id="A0A182NZK4"/>
<protein>
    <submittedName>
        <fullName evidence="3">PHR domain-containing protein</fullName>
    </submittedName>
</protein>
<dbReference type="GO" id="GO:0007411">
    <property type="term" value="P:axon guidance"/>
    <property type="evidence" value="ECO:0007669"/>
    <property type="project" value="TreeGrafter"/>
</dbReference>
<evidence type="ECO:0000259" key="2">
    <source>
        <dbReference type="Pfam" id="PF08005"/>
    </source>
</evidence>
<dbReference type="GO" id="GO:0061630">
    <property type="term" value="F:ubiquitin protein ligase activity"/>
    <property type="evidence" value="ECO:0007669"/>
    <property type="project" value="TreeGrafter"/>
</dbReference>
<dbReference type="InterPro" id="IPR012983">
    <property type="entry name" value="PHR"/>
</dbReference>
<dbReference type="InterPro" id="IPR038648">
    <property type="entry name" value="PHR_sf"/>
</dbReference>
<evidence type="ECO:0000313" key="3">
    <source>
        <dbReference type="EnsemblMetazoa" id="AEPI000085-PA"/>
    </source>
</evidence>
<organism evidence="3 4">
    <name type="scientific">Anopheles epiroticus</name>
    <dbReference type="NCBI Taxonomy" id="199890"/>
    <lineage>
        <taxon>Eukaryota</taxon>
        <taxon>Metazoa</taxon>
        <taxon>Ecdysozoa</taxon>
        <taxon>Arthropoda</taxon>
        <taxon>Hexapoda</taxon>
        <taxon>Insecta</taxon>
        <taxon>Pterygota</taxon>
        <taxon>Neoptera</taxon>
        <taxon>Endopterygota</taxon>
        <taxon>Diptera</taxon>
        <taxon>Nematocera</taxon>
        <taxon>Culicoidea</taxon>
        <taxon>Culicidae</taxon>
        <taxon>Anophelinae</taxon>
        <taxon>Anopheles</taxon>
    </lineage>
</organism>
<evidence type="ECO:0000256" key="1">
    <source>
        <dbReference type="SAM" id="MobiDB-lite"/>
    </source>
</evidence>
<feature type="region of interest" description="Disordered" evidence="1">
    <location>
        <begin position="453"/>
        <end position="481"/>
    </location>
</feature>
<feature type="compositionally biased region" description="Polar residues" evidence="1">
    <location>
        <begin position="66"/>
        <end position="85"/>
    </location>
</feature>
<feature type="region of interest" description="Disordered" evidence="1">
    <location>
        <begin position="364"/>
        <end position="429"/>
    </location>
</feature>
<proteinExistence type="predicted"/>
<reference evidence="3" key="2">
    <citation type="submission" date="2020-05" db="UniProtKB">
        <authorList>
            <consortium name="EnsemblMetazoa"/>
        </authorList>
    </citation>
    <scope>IDENTIFICATION</scope>
    <source>
        <strain evidence="3">Epiroticus2</strain>
    </source>
</reference>
<dbReference type="GO" id="GO:0008582">
    <property type="term" value="P:regulation of synaptic assembly at neuromuscular junction"/>
    <property type="evidence" value="ECO:0007669"/>
    <property type="project" value="TreeGrafter"/>
</dbReference>
<accession>A0A182NZK4</accession>
<sequence>MTTNNAGLIGEAKLIVRLSFICRVCLRLLRRYLNAIYHPTGSRSTEDDTDGHIEDQLRSDFANPFGTPNQATGSPMSSSTAHPMASSITGNHQSLAIAVVEIRTLLIDILADRITLPAMERSMRRRVCKAKREVLAECHRTFVRCFDIFYPTPPLKWEVLCRRLLLLRESDPGGIHVGPKPHVDRYRYSYGSSSSGGGSERCSGRLLLSAILAGLCQPSVNLRVTFSILMSSPSQSAPVPSASISSRPQSTGSGALLISRNRDLIASLIEQMTSTVGTSNGAADTGGQLGVTVPHLPDWHFRDVLELLLELVSDPVRRKLDRIGRHRRRGSSSSGSSNSNTSSASSCRSSEGVDYDYELEDDEATDVAENGGQRGAGSFARDDYDNEQEEKGWPMAKGYRSDSLPEGDSDGEDDDSDQDESQDDDQNQERLLIRNGCRLLAKLLSEIIHHGCDPVDRERGDRGDQEEASQQPTTDLMVPPMAPMGGSNRLFSTGSRFGKVDLGKTWNTGNFGPDAIAFTVDRAGISIVGACVYSGSGSYEYQLELLYDSHHSTHSHTYSHSHRWEVLESIVGSYDQTAVRQHMAELRFNRAVLLKENHRYALRLCSQGARTLSGDCGQSSLRGPCGTVTFRFYPCDLSFNGTTPSRGQIPAILYYCTPAGGVAGFPHGGANVGSGRELGNCRTQARDLALEVARAIVGRCRELLTVAHELALWTSASPGMRAPSSSETSSTPSSSASSGVIGIGGGAVGVIGSAGGNGVVGGGVAIDSEHNITPIEEHMDVGSTGLVGVLSSSTAAATTIERTRRTIGKVLPKGLLETLRGSSGTAGSGISAGTPYDPYEIDSASEATVGGIVSGGGGGGSGAAGCAGGSGLGMSAANGNEMELPGGASMVLAVPIRKRTVWDLFRARTTRSPSVVNCLFRYLLPLTLAQLERCIRMDLKVSVEVLSLVQEILPPITALNELRRHRNVGKCFAPMSNSGVNAATTITSSATSMNTTSQHYCILESDHPYKTASLTAYRVRFPTTVRWMCLTFDAQCGTVQEEDRVKVKIPNRRGERSAGSGNEKDSLDDWCTVRMYNTPARWSYGGPGRAMVLPGREVEISLESCSTYVNEPKQQSYGFKCLVIGYENADQVPGDHVDTHAAHGIVEGAGTAGGTLIALEHELAHLGGRCARNLLRKELRFDDDPDDRLTEPEAATLERYGTTLLAKGLMVPDAMLTIRNALDCHLPVL</sequence>
<evidence type="ECO:0000313" key="4">
    <source>
        <dbReference type="Proteomes" id="UP000075885"/>
    </source>
</evidence>